<sequence length="804" mass="90089">MAEVETTSFKRIKKPVDKKQLIKEYRLAQESRHASLMGRKEVFMGKAKFGIFGDGKELAQLAMARYFQKGDFRAGYYRDQTFMFATGNLTLQEYFAQLYAHTDVNADPASAGRLMNGHFATRSLNDDGSWRNLMEIKNSSADISPTAAQMPKLLGLAYASKLFRENQALHSFTDFTHKGNEVAWGTIGNASTSEGMFFETINAAGVLQVPMVVSIWDDGYGISVPNEYHTTKGSISEVLRGFQRNDDQKGYEIFVVKGWDFEALDRAFENASRIAREEHVPVLIHVTEMTQPQGHSTSGSHERYKSPERLQWEKEHDCLTKFKEYLIDNKVASNEELDLIEQEAKQYVKEQKDIAWKAFSGTIKSELEEAVTLLKGVSGNSSDPSGINQLAQELEKTLNPIRKDVISTVRRALWILRNDKDSIKQELKNWYHAQKDLNEDRYNSHLYSQSDSGVERISPVEATYEEDSPLVDGREVLQACFDDILSRDPRFFAFGEDVGKIGDVNQAFAGLQAKHGEWRVTDTSIRECTIIGQGLGAALRGLRPMAEIQYLDYIYYALMTLADDVACLQYRTKGGQKAPLIVRTRGHRLEGVWHAGSPVGMLLHSLRGMVICVPRNMTQAAGMYNTLMEADEPALVIECLNGYRLKEKMPSNIGKMKVAMGMPEVLRSGEDITVVTYGSMCRVVMDAADELSLMGIDLEVIDAQTLLPFDTTGVIGESVKKTNRVLFADEDVPGGGTAYMMQQAIQHQGIYYHLDAEPATIAAKAHRPAYSSDGDYFSKPSVEDVVEKVYAIMHESNPQKFPAI</sequence>
<dbReference type="InterPro" id="IPR009014">
    <property type="entry name" value="Transketo_C/PFOR_II"/>
</dbReference>
<evidence type="ECO:0000313" key="7">
    <source>
        <dbReference type="EMBL" id="MFC3975267.1"/>
    </source>
</evidence>
<dbReference type="Pfam" id="PF02779">
    <property type="entry name" value="Transket_pyr"/>
    <property type="match status" value="1"/>
</dbReference>
<evidence type="ECO:0000256" key="3">
    <source>
        <dbReference type="ARBA" id="ARBA00012277"/>
    </source>
</evidence>
<protein>
    <recommendedName>
        <fullName evidence="3">3-methyl-2-oxobutanoate dehydrogenase (2-methylpropanoyl-transferring)</fullName>
        <ecNumber evidence="3">1.2.4.4</ecNumber>
    </recommendedName>
</protein>
<dbReference type="Pfam" id="PF00676">
    <property type="entry name" value="E1_dh"/>
    <property type="match status" value="1"/>
</dbReference>
<evidence type="ECO:0000256" key="1">
    <source>
        <dbReference type="ARBA" id="ARBA00001964"/>
    </source>
</evidence>
<comment type="cofactor">
    <cofactor evidence="1">
        <name>thiamine diphosphate</name>
        <dbReference type="ChEBI" id="CHEBI:58937"/>
    </cofactor>
</comment>
<keyword evidence="8" id="KW-1185">Reference proteome</keyword>
<accession>A0ABV8EG77</accession>
<feature type="domain" description="Transketolase-like pyrimidine-binding" evidence="6">
    <location>
        <begin position="471"/>
        <end position="645"/>
    </location>
</feature>
<dbReference type="EMBL" id="JBHSAV010000003">
    <property type="protein sequence ID" value="MFC3975267.1"/>
    <property type="molecule type" value="Genomic_DNA"/>
</dbReference>
<dbReference type="InterPro" id="IPR001017">
    <property type="entry name" value="DH_E1"/>
</dbReference>
<evidence type="ECO:0000256" key="5">
    <source>
        <dbReference type="ARBA" id="ARBA00023052"/>
    </source>
</evidence>
<gene>
    <name evidence="7" type="ORF">ACFOUP_02640</name>
</gene>
<evidence type="ECO:0000259" key="6">
    <source>
        <dbReference type="SMART" id="SM00861"/>
    </source>
</evidence>
<dbReference type="Pfam" id="PF02780">
    <property type="entry name" value="Transketolase_C"/>
    <property type="match status" value="1"/>
</dbReference>
<dbReference type="RefSeq" id="WP_241292063.1">
    <property type="nucleotide sequence ID" value="NZ_JAKZGR010000003.1"/>
</dbReference>
<name>A0ABV8EG77_9BACT</name>
<dbReference type="CDD" id="cd02000">
    <property type="entry name" value="TPP_E1_PDC_ADC_BCADC"/>
    <property type="match status" value="1"/>
</dbReference>
<dbReference type="InterPro" id="IPR033248">
    <property type="entry name" value="Transketolase_C"/>
</dbReference>
<comment type="function">
    <text evidence="2">E1 component of the 2-oxoglutarate dehydrogenase (OGDH) complex which catalyzes the decarboxylation of 2-oxoglutarate, the first step in the conversion of 2-oxoglutarate to succinyl-CoA and CO(2).</text>
</comment>
<organism evidence="7 8">
    <name type="scientific">Belliella kenyensis</name>
    <dbReference type="NCBI Taxonomy" id="1472724"/>
    <lineage>
        <taxon>Bacteria</taxon>
        <taxon>Pseudomonadati</taxon>
        <taxon>Bacteroidota</taxon>
        <taxon>Cytophagia</taxon>
        <taxon>Cytophagales</taxon>
        <taxon>Cyclobacteriaceae</taxon>
        <taxon>Belliella</taxon>
    </lineage>
</organism>
<reference evidence="8" key="1">
    <citation type="journal article" date="2019" name="Int. J. Syst. Evol. Microbiol.">
        <title>The Global Catalogue of Microorganisms (GCM) 10K type strain sequencing project: providing services to taxonomists for standard genome sequencing and annotation.</title>
        <authorList>
            <consortium name="The Broad Institute Genomics Platform"/>
            <consortium name="The Broad Institute Genome Sequencing Center for Infectious Disease"/>
            <person name="Wu L."/>
            <person name="Ma J."/>
        </authorList>
    </citation>
    <scope>NUCLEOTIDE SEQUENCE [LARGE SCALE GENOMIC DNA]</scope>
    <source>
        <strain evidence="8">CECT 8551</strain>
    </source>
</reference>
<dbReference type="SUPFAM" id="SSF52922">
    <property type="entry name" value="TK C-terminal domain-like"/>
    <property type="match status" value="1"/>
</dbReference>
<evidence type="ECO:0000313" key="8">
    <source>
        <dbReference type="Proteomes" id="UP001595766"/>
    </source>
</evidence>
<dbReference type="SMART" id="SM00861">
    <property type="entry name" value="Transket_pyr"/>
    <property type="match status" value="1"/>
</dbReference>
<dbReference type="InterPro" id="IPR029061">
    <property type="entry name" value="THDP-binding"/>
</dbReference>
<dbReference type="Gene3D" id="3.40.50.920">
    <property type="match status" value="1"/>
</dbReference>
<proteinExistence type="predicted"/>
<keyword evidence="4" id="KW-0560">Oxidoreductase</keyword>
<dbReference type="EC" id="1.2.4.4" evidence="3"/>
<dbReference type="Gene3D" id="3.40.50.970">
    <property type="match status" value="2"/>
</dbReference>
<evidence type="ECO:0000256" key="4">
    <source>
        <dbReference type="ARBA" id="ARBA00023002"/>
    </source>
</evidence>
<dbReference type="Proteomes" id="UP001595766">
    <property type="component" value="Unassembled WGS sequence"/>
</dbReference>
<dbReference type="InterPro" id="IPR005475">
    <property type="entry name" value="Transketolase-like_Pyr-bd"/>
</dbReference>
<dbReference type="PANTHER" id="PTHR42980">
    <property type="entry name" value="2-OXOISOVALERATE DEHYDROGENASE SUBUNIT BETA-RELATED"/>
    <property type="match status" value="1"/>
</dbReference>
<dbReference type="PANTHER" id="PTHR42980:SF1">
    <property type="entry name" value="2-OXOISOVALERATE DEHYDROGENASE SUBUNIT BETA, MITOCHONDRIAL"/>
    <property type="match status" value="1"/>
</dbReference>
<evidence type="ECO:0000256" key="2">
    <source>
        <dbReference type="ARBA" id="ARBA00003906"/>
    </source>
</evidence>
<comment type="caution">
    <text evidence="7">The sequence shown here is derived from an EMBL/GenBank/DDBJ whole genome shotgun (WGS) entry which is preliminary data.</text>
</comment>
<dbReference type="SUPFAM" id="SSF52518">
    <property type="entry name" value="Thiamin diphosphate-binding fold (THDP-binding)"/>
    <property type="match status" value="2"/>
</dbReference>
<keyword evidence="5" id="KW-0786">Thiamine pyrophosphate</keyword>